<proteinExistence type="predicted"/>
<dbReference type="Pfam" id="PF00497">
    <property type="entry name" value="SBP_bac_3"/>
    <property type="match status" value="1"/>
</dbReference>
<evidence type="ECO:0000313" key="2">
    <source>
        <dbReference type="EMBL" id="MEQ2369731.1"/>
    </source>
</evidence>
<reference evidence="2 3" key="1">
    <citation type="submission" date="2024-03" db="EMBL/GenBank/DDBJ databases">
        <title>Human intestinal bacterial collection.</title>
        <authorList>
            <person name="Pauvert C."/>
            <person name="Hitch T.C.A."/>
            <person name="Clavel T."/>
        </authorList>
    </citation>
    <scope>NUCLEOTIDE SEQUENCE [LARGE SCALE GENOMIC DNA]</scope>
    <source>
        <strain evidence="2 3">CLA-JM-H16</strain>
    </source>
</reference>
<keyword evidence="3" id="KW-1185">Reference proteome</keyword>
<accession>A0ABV1BBV4</accession>
<dbReference type="Proteomes" id="UP001473063">
    <property type="component" value="Unassembled WGS sequence"/>
</dbReference>
<comment type="caution">
    <text evidence="2">The sequence shown here is derived from an EMBL/GenBank/DDBJ whole genome shotgun (WGS) entry which is preliminary data.</text>
</comment>
<dbReference type="SUPFAM" id="SSF53850">
    <property type="entry name" value="Periplasmic binding protein-like II"/>
    <property type="match status" value="1"/>
</dbReference>
<evidence type="ECO:0000259" key="1">
    <source>
        <dbReference type="Pfam" id="PF00497"/>
    </source>
</evidence>
<dbReference type="Gene3D" id="3.40.190.10">
    <property type="entry name" value="Periplasmic binding protein-like II"/>
    <property type="match status" value="1"/>
</dbReference>
<dbReference type="InterPro" id="IPR001638">
    <property type="entry name" value="Solute-binding_3/MltF_N"/>
</dbReference>
<gene>
    <name evidence="2" type="ORF">WMO28_02020</name>
</gene>
<dbReference type="EMBL" id="JBBMEJ010000002">
    <property type="protein sequence ID" value="MEQ2369731.1"/>
    <property type="molecule type" value="Genomic_DNA"/>
</dbReference>
<organism evidence="2 3">
    <name type="scientific">Blautia aquisgranensis</name>
    <dbReference type="NCBI Taxonomy" id="3133153"/>
    <lineage>
        <taxon>Bacteria</taxon>
        <taxon>Bacillati</taxon>
        <taxon>Bacillota</taxon>
        <taxon>Clostridia</taxon>
        <taxon>Lachnospirales</taxon>
        <taxon>Lachnospiraceae</taxon>
        <taxon>Blautia</taxon>
    </lineage>
</organism>
<protein>
    <submittedName>
        <fullName evidence="2">Transporter substrate-binding domain-containing protein</fullName>
    </submittedName>
</protein>
<evidence type="ECO:0000313" key="3">
    <source>
        <dbReference type="Proteomes" id="UP001473063"/>
    </source>
</evidence>
<dbReference type="RefSeq" id="WP_349056067.1">
    <property type="nucleotide sequence ID" value="NZ_JBBMEJ010000002.1"/>
</dbReference>
<feature type="domain" description="Solute-binding protein family 3/N-terminal" evidence="1">
    <location>
        <begin position="54"/>
        <end position="199"/>
    </location>
</feature>
<sequence length="210" mass="24241">MNELEQAIETLDKVQPSLQDVLFERYFRNGRYTFAPTEKQKKYLASLDTLKVLCIDHDAPYVYQKNGKPAGMLISILEDFEKKADVTLEYTFCENSEEAEELIKKQHYDFMVGMSFTSRYCAENGFVRSKSIMESNLAYVHDSENNSRKRVVVQKGLEDYIYDSYSSLVTSLISGGTQVVCIAIARDSDLQFIRLVNDYIYSLSGRWKYA</sequence>
<name>A0ABV1BBV4_9FIRM</name>